<keyword evidence="2" id="KW-0560">Oxidoreductase</keyword>
<dbReference type="PRINTS" id="PR00080">
    <property type="entry name" value="SDRFAMILY"/>
</dbReference>
<comment type="caution">
    <text evidence="3">The sequence shown here is derived from an EMBL/GenBank/DDBJ whole genome shotgun (WGS) entry which is preliminary data.</text>
</comment>
<name>A0A372LFL5_9BACI</name>
<accession>A0A372LFL5</accession>
<dbReference type="Pfam" id="PF13561">
    <property type="entry name" value="adh_short_C2"/>
    <property type="match status" value="1"/>
</dbReference>
<comment type="similarity">
    <text evidence="1">Belongs to the short-chain dehydrogenases/reductases (SDR) family.</text>
</comment>
<organism evidence="3 4">
    <name type="scientific">Peribacillus glennii</name>
    <dbReference type="NCBI Taxonomy" id="2303991"/>
    <lineage>
        <taxon>Bacteria</taxon>
        <taxon>Bacillati</taxon>
        <taxon>Bacillota</taxon>
        <taxon>Bacilli</taxon>
        <taxon>Bacillales</taxon>
        <taxon>Bacillaceae</taxon>
        <taxon>Peribacillus</taxon>
    </lineage>
</organism>
<dbReference type="OrthoDB" id="286404at2"/>
<dbReference type="SUPFAM" id="SSF51735">
    <property type="entry name" value="NAD(P)-binding Rossmann-fold domains"/>
    <property type="match status" value="1"/>
</dbReference>
<dbReference type="EMBL" id="QVTD01000003">
    <property type="protein sequence ID" value="RFU65095.1"/>
    <property type="molecule type" value="Genomic_DNA"/>
</dbReference>
<dbReference type="PRINTS" id="PR00081">
    <property type="entry name" value="GDHRDH"/>
</dbReference>
<proteinExistence type="inferred from homology"/>
<dbReference type="NCBIfam" id="NF005559">
    <property type="entry name" value="PRK07231.1"/>
    <property type="match status" value="1"/>
</dbReference>
<dbReference type="Proteomes" id="UP000262939">
    <property type="component" value="Unassembled WGS sequence"/>
</dbReference>
<gene>
    <name evidence="3" type="ORF">D0466_04070</name>
</gene>
<dbReference type="FunFam" id="3.40.50.720:FF:000084">
    <property type="entry name" value="Short-chain dehydrogenase reductase"/>
    <property type="match status" value="1"/>
</dbReference>
<reference evidence="3 4" key="1">
    <citation type="submission" date="2018-08" db="EMBL/GenBank/DDBJ databases">
        <title>Bacillus chawlae sp. nov., Bacillus glennii sp. nov., and Bacillus saganii sp. nov. Isolated from the Vehicle Assembly Building at Kennedy Space Center where the Viking Spacecraft were Assembled.</title>
        <authorList>
            <person name="Seuylemezian A."/>
            <person name="Vaishampayan P."/>
        </authorList>
    </citation>
    <scope>NUCLEOTIDE SEQUENCE [LARGE SCALE GENOMIC DNA]</scope>
    <source>
        <strain evidence="3 4">V44-8</strain>
    </source>
</reference>
<dbReference type="GO" id="GO:0008206">
    <property type="term" value="P:bile acid metabolic process"/>
    <property type="evidence" value="ECO:0007669"/>
    <property type="project" value="UniProtKB-ARBA"/>
</dbReference>
<keyword evidence="4" id="KW-1185">Reference proteome</keyword>
<evidence type="ECO:0000313" key="4">
    <source>
        <dbReference type="Proteomes" id="UP000262939"/>
    </source>
</evidence>
<dbReference type="AlphaFoldDB" id="A0A372LFL5"/>
<dbReference type="Gene3D" id="3.40.50.720">
    <property type="entry name" value="NAD(P)-binding Rossmann-like Domain"/>
    <property type="match status" value="1"/>
</dbReference>
<dbReference type="GO" id="GO:0016491">
    <property type="term" value="F:oxidoreductase activity"/>
    <property type="evidence" value="ECO:0007669"/>
    <property type="project" value="UniProtKB-KW"/>
</dbReference>
<sequence length="249" mass="26315">MNRLAGKIALVTGAAQGLGEAISKAFGKEGAHVILTDINEKHLEETTNEIKNEGCSASSLYLDVTNEEKWKEVTNSVLEQFGQLDILVNNAGIGVHGNIESTTFESWKNVLNINLDGTFLGTKYGAEAMIKAGNGGSIINMSSIAGLVGDPELLAYAASKGGVRLLTKAAALHLSKTKTNIRVNSIHPGYINTELIHLVPNVDEILSMVPMNKLGDPDVIGQAAVYLASDDSSFTTGSELVIDGGYTAQ</sequence>
<evidence type="ECO:0000313" key="3">
    <source>
        <dbReference type="EMBL" id="RFU65095.1"/>
    </source>
</evidence>
<dbReference type="InterPro" id="IPR002347">
    <property type="entry name" value="SDR_fam"/>
</dbReference>
<evidence type="ECO:0000256" key="1">
    <source>
        <dbReference type="ARBA" id="ARBA00006484"/>
    </source>
</evidence>
<evidence type="ECO:0000256" key="2">
    <source>
        <dbReference type="ARBA" id="ARBA00023002"/>
    </source>
</evidence>
<dbReference type="PANTHER" id="PTHR24321">
    <property type="entry name" value="DEHYDROGENASES, SHORT CHAIN"/>
    <property type="match status" value="1"/>
</dbReference>
<dbReference type="PROSITE" id="PS00061">
    <property type="entry name" value="ADH_SHORT"/>
    <property type="match status" value="1"/>
</dbReference>
<dbReference type="InterPro" id="IPR036291">
    <property type="entry name" value="NAD(P)-bd_dom_sf"/>
</dbReference>
<protein>
    <submittedName>
        <fullName evidence="3">SDR family oxidoreductase</fullName>
    </submittedName>
</protein>
<dbReference type="PANTHER" id="PTHR24321:SF15">
    <property type="entry name" value="OXIDOREDUCTASE UCPA"/>
    <property type="match status" value="1"/>
</dbReference>
<dbReference type="InterPro" id="IPR020904">
    <property type="entry name" value="Sc_DH/Rdtase_CS"/>
</dbReference>
<dbReference type="RefSeq" id="WP_117321271.1">
    <property type="nucleotide sequence ID" value="NZ_QVTD01000003.1"/>
</dbReference>